<evidence type="ECO:0000313" key="4">
    <source>
        <dbReference type="Proteomes" id="UP001627154"/>
    </source>
</evidence>
<gene>
    <name evidence="3" type="ORF">TKK_009728</name>
</gene>
<sequence length="217" mass="25245">MPTLEPISFVPCNEDNVDCKDDKTVKCRKIIRRKRRSTRTRVLPSRWKNYCIEEKLSSNGALKSLDINKKVPRKCGRPRKKVEPKATSKMSVKNEPDETAEKATATKSRRRAYPGQIWNCHNKGCDRKFKYKSNLKRHLSFECQGKRLFSCAYCDFKASYHVNVMKHTISIHPSQNYKKVHYLKDGKMFELNVGASTKYLSIDDKIVKKVPTKRGKE</sequence>
<dbReference type="AlphaFoldDB" id="A0ABD2WTI3"/>
<dbReference type="SMART" id="SM00355">
    <property type="entry name" value="ZnF_C2H2"/>
    <property type="match status" value="2"/>
</dbReference>
<comment type="caution">
    <text evidence="3">The sequence shown here is derived from an EMBL/GenBank/DDBJ whole genome shotgun (WGS) entry which is preliminary data.</text>
</comment>
<reference evidence="3 4" key="1">
    <citation type="journal article" date="2024" name="bioRxiv">
        <title>A reference genome for Trichogramma kaykai: A tiny desert-dwelling parasitoid wasp with competing sex-ratio distorters.</title>
        <authorList>
            <person name="Culotta J."/>
            <person name="Lindsey A.R."/>
        </authorList>
    </citation>
    <scope>NUCLEOTIDE SEQUENCE [LARGE SCALE GENOMIC DNA]</scope>
    <source>
        <strain evidence="3 4">KSX58</strain>
    </source>
</reference>
<dbReference type="Gene3D" id="3.30.160.60">
    <property type="entry name" value="Classic Zinc Finger"/>
    <property type="match status" value="1"/>
</dbReference>
<evidence type="ECO:0000256" key="1">
    <source>
        <dbReference type="SAM" id="MobiDB-lite"/>
    </source>
</evidence>
<keyword evidence="4" id="KW-1185">Reference proteome</keyword>
<organism evidence="3 4">
    <name type="scientific">Trichogramma kaykai</name>
    <dbReference type="NCBI Taxonomy" id="54128"/>
    <lineage>
        <taxon>Eukaryota</taxon>
        <taxon>Metazoa</taxon>
        <taxon>Ecdysozoa</taxon>
        <taxon>Arthropoda</taxon>
        <taxon>Hexapoda</taxon>
        <taxon>Insecta</taxon>
        <taxon>Pterygota</taxon>
        <taxon>Neoptera</taxon>
        <taxon>Endopterygota</taxon>
        <taxon>Hymenoptera</taxon>
        <taxon>Apocrita</taxon>
        <taxon>Proctotrupomorpha</taxon>
        <taxon>Chalcidoidea</taxon>
        <taxon>Trichogrammatidae</taxon>
        <taxon>Trichogramma</taxon>
    </lineage>
</organism>
<dbReference type="EMBL" id="JBJJXI010000072">
    <property type="protein sequence ID" value="KAL3396313.1"/>
    <property type="molecule type" value="Genomic_DNA"/>
</dbReference>
<evidence type="ECO:0000259" key="2">
    <source>
        <dbReference type="SMART" id="SM00355"/>
    </source>
</evidence>
<evidence type="ECO:0000313" key="3">
    <source>
        <dbReference type="EMBL" id="KAL3396313.1"/>
    </source>
</evidence>
<feature type="region of interest" description="Disordered" evidence="1">
    <location>
        <begin position="75"/>
        <end position="106"/>
    </location>
</feature>
<accession>A0ABD2WTI3</accession>
<feature type="domain" description="C2H2-type" evidence="2">
    <location>
        <begin position="118"/>
        <end position="140"/>
    </location>
</feature>
<feature type="compositionally biased region" description="Basic and acidic residues" evidence="1">
    <location>
        <begin position="81"/>
        <end position="101"/>
    </location>
</feature>
<protein>
    <recommendedName>
        <fullName evidence="2">C2H2-type domain-containing protein</fullName>
    </recommendedName>
</protein>
<name>A0ABD2WTI3_9HYME</name>
<dbReference type="Proteomes" id="UP001627154">
    <property type="component" value="Unassembled WGS sequence"/>
</dbReference>
<proteinExistence type="predicted"/>
<feature type="domain" description="C2H2-type" evidence="2">
    <location>
        <begin position="149"/>
        <end position="172"/>
    </location>
</feature>
<dbReference type="InterPro" id="IPR013087">
    <property type="entry name" value="Znf_C2H2_type"/>
</dbReference>